<sequence>MHEKFPSAELVVFAYLWGSFLAHRGIASISWPCPKTAAFQGAISLARAFWLRDLDCFRKIEPLAAHPSGARRSCQIEIAIRIDRFDYVDFVLAHGVDINAGGNDLFTMVMNCATDDATTLQPIYFLVGHGARAAGSRALREVVVGDNMELASCLLDSGVEVVDGMEPEKTSSLMGAAREGYQDMVQLLLDRGADAELVDLEERDAVAIAKGATMTAL</sequence>
<name>A0A8H6CBB2_9LECA</name>
<dbReference type="AlphaFoldDB" id="A0A8H6CBB2"/>
<protein>
    <recommendedName>
        <fullName evidence="4">Ankyrin repeat protein</fullName>
    </recommendedName>
</protein>
<evidence type="ECO:0000256" key="1">
    <source>
        <dbReference type="PROSITE-ProRule" id="PRU00023"/>
    </source>
</evidence>
<keyword evidence="1" id="KW-0040">ANK repeat</keyword>
<dbReference type="PROSITE" id="PS50088">
    <property type="entry name" value="ANK_REPEAT"/>
    <property type="match status" value="1"/>
</dbReference>
<reference evidence="2 3" key="1">
    <citation type="journal article" date="2020" name="Genomics">
        <title>Complete, high-quality genomes from long-read metagenomic sequencing of two wolf lichen thalli reveals enigmatic genome architecture.</title>
        <authorList>
            <person name="McKenzie S.K."/>
            <person name="Walston R.F."/>
            <person name="Allen J.L."/>
        </authorList>
    </citation>
    <scope>NUCLEOTIDE SEQUENCE [LARGE SCALE GENOMIC DNA]</scope>
    <source>
        <strain evidence="2">WasteWater1</strain>
    </source>
</reference>
<proteinExistence type="predicted"/>
<dbReference type="PROSITE" id="PS50297">
    <property type="entry name" value="ANK_REP_REGION"/>
    <property type="match status" value="1"/>
</dbReference>
<dbReference type="InterPro" id="IPR036770">
    <property type="entry name" value="Ankyrin_rpt-contain_sf"/>
</dbReference>
<organism evidence="2 3">
    <name type="scientific">Letharia lupina</name>
    <dbReference type="NCBI Taxonomy" id="560253"/>
    <lineage>
        <taxon>Eukaryota</taxon>
        <taxon>Fungi</taxon>
        <taxon>Dikarya</taxon>
        <taxon>Ascomycota</taxon>
        <taxon>Pezizomycotina</taxon>
        <taxon>Lecanoromycetes</taxon>
        <taxon>OSLEUM clade</taxon>
        <taxon>Lecanoromycetidae</taxon>
        <taxon>Lecanorales</taxon>
        <taxon>Lecanorineae</taxon>
        <taxon>Parmeliaceae</taxon>
        <taxon>Letharia</taxon>
    </lineage>
</organism>
<dbReference type="SUPFAM" id="SSF48403">
    <property type="entry name" value="Ankyrin repeat"/>
    <property type="match status" value="1"/>
</dbReference>
<dbReference type="EMBL" id="JACCJB010000016">
    <property type="protein sequence ID" value="KAF6220410.1"/>
    <property type="molecule type" value="Genomic_DNA"/>
</dbReference>
<comment type="caution">
    <text evidence="2">The sequence shown here is derived from an EMBL/GenBank/DDBJ whole genome shotgun (WGS) entry which is preliminary data.</text>
</comment>
<dbReference type="Gene3D" id="1.25.40.20">
    <property type="entry name" value="Ankyrin repeat-containing domain"/>
    <property type="match status" value="1"/>
</dbReference>
<feature type="repeat" description="ANK" evidence="1">
    <location>
        <begin position="168"/>
        <end position="200"/>
    </location>
</feature>
<dbReference type="Pfam" id="PF00023">
    <property type="entry name" value="Ank"/>
    <property type="match status" value="1"/>
</dbReference>
<evidence type="ECO:0008006" key="4">
    <source>
        <dbReference type="Google" id="ProtNLM"/>
    </source>
</evidence>
<dbReference type="InterPro" id="IPR002110">
    <property type="entry name" value="Ankyrin_rpt"/>
</dbReference>
<accession>A0A8H6CBB2</accession>
<gene>
    <name evidence="2" type="ORF">HO133_002842</name>
</gene>
<evidence type="ECO:0000313" key="2">
    <source>
        <dbReference type="EMBL" id="KAF6220410.1"/>
    </source>
</evidence>
<dbReference type="GeneID" id="59331254"/>
<dbReference type="RefSeq" id="XP_037149845.1">
    <property type="nucleotide sequence ID" value="XM_037293767.1"/>
</dbReference>
<dbReference type="Proteomes" id="UP000593566">
    <property type="component" value="Unassembled WGS sequence"/>
</dbReference>
<evidence type="ECO:0000313" key="3">
    <source>
        <dbReference type="Proteomes" id="UP000593566"/>
    </source>
</evidence>
<keyword evidence="3" id="KW-1185">Reference proteome</keyword>